<proteinExistence type="predicted"/>
<dbReference type="Proteomes" id="UP000054776">
    <property type="component" value="Unassembled WGS sequence"/>
</dbReference>
<feature type="compositionally biased region" description="Basic and acidic residues" evidence="2">
    <location>
        <begin position="389"/>
        <end position="422"/>
    </location>
</feature>
<feature type="compositionally biased region" description="Acidic residues" evidence="2">
    <location>
        <begin position="334"/>
        <end position="373"/>
    </location>
</feature>
<dbReference type="InterPro" id="IPR005819">
    <property type="entry name" value="H1/H5"/>
</dbReference>
<protein>
    <submittedName>
        <fullName evidence="4">Nipped-B-like protein B</fullName>
    </submittedName>
</protein>
<dbReference type="GO" id="GO:0006334">
    <property type="term" value="P:nucleosome assembly"/>
    <property type="evidence" value="ECO:0007669"/>
    <property type="project" value="InterPro"/>
</dbReference>
<feature type="compositionally biased region" description="Basic residues" evidence="2">
    <location>
        <begin position="439"/>
        <end position="514"/>
    </location>
</feature>
<reference evidence="4 5" key="1">
    <citation type="submission" date="2015-01" db="EMBL/GenBank/DDBJ databases">
        <title>Evolution of Trichinella species and genotypes.</title>
        <authorList>
            <person name="Korhonen P.K."/>
            <person name="Edoardo P."/>
            <person name="Giuseppe L.R."/>
            <person name="Gasser R.B."/>
        </authorList>
    </citation>
    <scope>NUCLEOTIDE SEQUENCE [LARGE SCALE GENOMIC DNA]</scope>
    <source>
        <strain evidence="4">ISS3</strain>
    </source>
</reference>
<dbReference type="GO" id="GO:0000786">
    <property type="term" value="C:nucleosome"/>
    <property type="evidence" value="ECO:0007669"/>
    <property type="project" value="InterPro"/>
</dbReference>
<evidence type="ECO:0000256" key="1">
    <source>
        <dbReference type="ARBA" id="ARBA00023242"/>
    </source>
</evidence>
<comment type="caution">
    <text evidence="4">The sequence shown here is derived from an EMBL/GenBank/DDBJ whole genome shotgun (WGS) entry which is preliminary data.</text>
</comment>
<dbReference type="GO" id="GO:0030527">
    <property type="term" value="F:structural constituent of chromatin"/>
    <property type="evidence" value="ECO:0007669"/>
    <property type="project" value="InterPro"/>
</dbReference>
<dbReference type="AlphaFoldDB" id="A0A0V1AZ17"/>
<dbReference type="EMBL" id="JYDH01000153">
    <property type="protein sequence ID" value="KRY30020.1"/>
    <property type="molecule type" value="Genomic_DNA"/>
</dbReference>
<gene>
    <name evidence="4" type="primary">EMC6</name>
    <name evidence="4" type="ORF">T01_4654</name>
</gene>
<organism evidence="4 5">
    <name type="scientific">Trichinella spiralis</name>
    <name type="common">Trichina worm</name>
    <dbReference type="NCBI Taxonomy" id="6334"/>
    <lineage>
        <taxon>Eukaryota</taxon>
        <taxon>Metazoa</taxon>
        <taxon>Ecdysozoa</taxon>
        <taxon>Nematoda</taxon>
        <taxon>Enoplea</taxon>
        <taxon>Dorylaimia</taxon>
        <taxon>Trichinellida</taxon>
        <taxon>Trichinellidae</taxon>
        <taxon>Trichinella</taxon>
    </lineage>
</organism>
<feature type="transmembrane region" description="Helical" evidence="3">
    <location>
        <begin position="213"/>
        <end position="234"/>
    </location>
</feature>
<feature type="transmembrane region" description="Helical" evidence="3">
    <location>
        <begin position="246"/>
        <end position="264"/>
    </location>
</feature>
<keyword evidence="3" id="KW-0812">Transmembrane</keyword>
<accession>A0A0V1AZ17</accession>
<dbReference type="STRING" id="6334.A0A0V1AZ17"/>
<dbReference type="PRINTS" id="PR00624">
    <property type="entry name" value="HISTONEH5"/>
</dbReference>
<keyword evidence="5" id="KW-1185">Reference proteome</keyword>
<evidence type="ECO:0000313" key="4">
    <source>
        <dbReference type="EMBL" id="KRY30020.1"/>
    </source>
</evidence>
<feature type="transmembrane region" description="Helical" evidence="3">
    <location>
        <begin position="284"/>
        <end position="302"/>
    </location>
</feature>
<feature type="transmembrane region" description="Helical" evidence="3">
    <location>
        <begin position="184"/>
        <end position="207"/>
    </location>
</feature>
<dbReference type="OrthoDB" id="5920630at2759"/>
<keyword evidence="1" id="KW-0539">Nucleus</keyword>
<sequence>MQNDKKPTDDSELRSRKNPLHPKHFRSLFGSSVVLTISDGSVLLELGRFDVNSDFLVVKVGVVVSVELGSVSDIFFEIGLGNCSLMNEINDALLYLLHNASKNMRRDVIAVGTLPICKSTESTAVETLLWLFENDRVAKHQTIIAHLKTFIDIQETTISLVEVEKCKRFLRRKRLNNYCLHKDTFFSSVLLLLSFFIVSICYTGIAAKYKNWSILPLGVLTFLFTIFSLVQYKFHIVKKRPKLTEAIFGLSVILFNGGVIAIIFLEKDFNIREEMLSENNVFKFATAGCNVFCVCCQLYVLVKVLAGKTDADVATTKATGDSKVQGNENLALNDAEEGADEDEEEEGEGEEGEEEGEEEADEDEEGEGEEVEEAGAGVAGAALAGGGGKAEEKEAKDAKGGKKGKEQKATKAKEQKKKDDKKAKQKMTTTKKEKEKKATKSPKAKKDKKAKTAKKKSKTKKKTGKGKKAKKTKGTKGKKKTKSKPLKKLAGKKKKVQKATKKAAKKVTKKIGKK</sequence>
<evidence type="ECO:0000256" key="3">
    <source>
        <dbReference type="SAM" id="Phobius"/>
    </source>
</evidence>
<dbReference type="InParanoid" id="A0A0V1AZ17"/>
<evidence type="ECO:0000256" key="2">
    <source>
        <dbReference type="SAM" id="MobiDB-lite"/>
    </source>
</evidence>
<feature type="region of interest" description="Disordered" evidence="2">
    <location>
        <begin position="316"/>
        <end position="514"/>
    </location>
</feature>
<keyword evidence="3" id="KW-0472">Membrane</keyword>
<name>A0A0V1AZ17_TRISP</name>
<evidence type="ECO:0000313" key="5">
    <source>
        <dbReference type="Proteomes" id="UP000054776"/>
    </source>
</evidence>
<keyword evidence="3" id="KW-1133">Transmembrane helix</keyword>
<dbReference type="GO" id="GO:0003677">
    <property type="term" value="F:DNA binding"/>
    <property type="evidence" value="ECO:0007669"/>
    <property type="project" value="InterPro"/>
</dbReference>